<dbReference type="OrthoDB" id="2502012at2759"/>
<sequence>MNRVEIYGRSCSESAKLTQTLIQLASQLASQLATNHQPNQQLDHQQPNQNEQICKLTTKYYQAELYIKYLPLEITPPTSSPQAILIQWGTQQKVSHIHSSNLSRKAFDHQKQEHLSAFLKPFQSSQSHSRLVIVHLDPETLEEDQEWHEICFQYGFECHSSSDLAQASMSWQCCPWPNIHPYSSSKSINNNNPLLIDQSNPQVHPGEELKFEDDFDEFVSAETGATTQWDKLEEEEDISAAEVDEMVSTLFGPDGPSDAAAPLGDLESLLGNLHRLKLQAASLDLSARQRLASRVALAVQSRLDPDH</sequence>
<protein>
    <submittedName>
        <fullName evidence="1">Uncharacterized protein</fullName>
    </submittedName>
</protein>
<evidence type="ECO:0000313" key="2">
    <source>
        <dbReference type="Proteomes" id="UP000037035"/>
    </source>
</evidence>
<dbReference type="Proteomes" id="UP000037035">
    <property type="component" value="Unassembled WGS sequence"/>
</dbReference>
<proteinExistence type="predicted"/>
<dbReference type="AlphaFoldDB" id="A0A0L6VJI2"/>
<name>A0A0L6VJI2_9BASI</name>
<dbReference type="VEuPathDB" id="FungiDB:VP01_1491g3"/>
<gene>
    <name evidence="1" type="ORF">VP01_1491g3</name>
</gene>
<organism evidence="1 2">
    <name type="scientific">Puccinia sorghi</name>
    <dbReference type="NCBI Taxonomy" id="27349"/>
    <lineage>
        <taxon>Eukaryota</taxon>
        <taxon>Fungi</taxon>
        <taxon>Dikarya</taxon>
        <taxon>Basidiomycota</taxon>
        <taxon>Pucciniomycotina</taxon>
        <taxon>Pucciniomycetes</taxon>
        <taxon>Pucciniales</taxon>
        <taxon>Pucciniaceae</taxon>
        <taxon>Puccinia</taxon>
    </lineage>
</organism>
<comment type="caution">
    <text evidence="1">The sequence shown here is derived from an EMBL/GenBank/DDBJ whole genome shotgun (WGS) entry which is preliminary data.</text>
</comment>
<reference evidence="1 2" key="1">
    <citation type="submission" date="2015-08" db="EMBL/GenBank/DDBJ databases">
        <title>Next Generation Sequencing and Analysis of the Genome of Puccinia sorghi L Schw, the Causal Agent of Maize Common Rust.</title>
        <authorList>
            <person name="Rochi L."/>
            <person name="Burguener G."/>
            <person name="Darino M."/>
            <person name="Turjanski A."/>
            <person name="Kreff E."/>
            <person name="Dieguez M.J."/>
            <person name="Sacco F."/>
        </authorList>
    </citation>
    <scope>NUCLEOTIDE SEQUENCE [LARGE SCALE GENOMIC DNA]</scope>
    <source>
        <strain evidence="1 2">RO10H11247</strain>
    </source>
</reference>
<evidence type="ECO:0000313" key="1">
    <source>
        <dbReference type="EMBL" id="KNZ60849.1"/>
    </source>
</evidence>
<keyword evidence="2" id="KW-1185">Reference proteome</keyword>
<dbReference type="EMBL" id="LAVV01005464">
    <property type="protein sequence ID" value="KNZ60849.1"/>
    <property type="molecule type" value="Genomic_DNA"/>
</dbReference>
<accession>A0A0L6VJI2</accession>